<dbReference type="Pfam" id="PF00656">
    <property type="entry name" value="Peptidase_C14"/>
    <property type="match status" value="1"/>
</dbReference>
<dbReference type="Proteomes" id="UP000023152">
    <property type="component" value="Unassembled WGS sequence"/>
</dbReference>
<name>X6P864_RETFI</name>
<evidence type="ECO:0000313" key="2">
    <source>
        <dbReference type="EMBL" id="ETO34735.1"/>
    </source>
</evidence>
<accession>X6P864</accession>
<evidence type="ECO:0000259" key="1">
    <source>
        <dbReference type="PROSITE" id="PS50208"/>
    </source>
</evidence>
<evidence type="ECO:0000313" key="3">
    <source>
        <dbReference type="Proteomes" id="UP000023152"/>
    </source>
</evidence>
<dbReference type="GO" id="GO:0004197">
    <property type="term" value="F:cysteine-type endopeptidase activity"/>
    <property type="evidence" value="ECO:0007669"/>
    <property type="project" value="InterPro"/>
</dbReference>
<proteinExistence type="predicted"/>
<dbReference type="AlphaFoldDB" id="X6P864"/>
<dbReference type="GO" id="GO:0006508">
    <property type="term" value="P:proteolysis"/>
    <property type="evidence" value="ECO:0007669"/>
    <property type="project" value="InterPro"/>
</dbReference>
<comment type="caution">
    <text evidence="2">The sequence shown here is derived from an EMBL/GenBank/DDBJ whole genome shotgun (WGS) entry which is preliminary data.</text>
</comment>
<dbReference type="PROSITE" id="PS50208">
    <property type="entry name" value="CASPASE_P20"/>
    <property type="match status" value="1"/>
</dbReference>
<dbReference type="InterPro" id="IPR029030">
    <property type="entry name" value="Caspase-like_dom_sf"/>
</dbReference>
<dbReference type="SUPFAM" id="SSF52129">
    <property type="entry name" value="Caspase-like"/>
    <property type="match status" value="1"/>
</dbReference>
<organism evidence="2 3">
    <name type="scientific">Reticulomyxa filosa</name>
    <dbReference type="NCBI Taxonomy" id="46433"/>
    <lineage>
        <taxon>Eukaryota</taxon>
        <taxon>Sar</taxon>
        <taxon>Rhizaria</taxon>
        <taxon>Retaria</taxon>
        <taxon>Foraminifera</taxon>
        <taxon>Monothalamids</taxon>
        <taxon>Reticulomyxidae</taxon>
        <taxon>Reticulomyxa</taxon>
    </lineage>
</organism>
<feature type="domain" description="Caspase family p20" evidence="1">
    <location>
        <begin position="81"/>
        <end position="216"/>
    </location>
</feature>
<reference evidence="2 3" key="1">
    <citation type="journal article" date="2013" name="Curr. Biol.">
        <title>The Genome of the Foraminiferan Reticulomyxa filosa.</title>
        <authorList>
            <person name="Glockner G."/>
            <person name="Hulsmann N."/>
            <person name="Schleicher M."/>
            <person name="Noegel A.A."/>
            <person name="Eichinger L."/>
            <person name="Gallinger C."/>
            <person name="Pawlowski J."/>
            <person name="Sierra R."/>
            <person name="Euteneuer U."/>
            <person name="Pillet L."/>
            <person name="Moustafa A."/>
            <person name="Platzer M."/>
            <person name="Groth M."/>
            <person name="Szafranski K."/>
            <person name="Schliwa M."/>
        </authorList>
    </citation>
    <scope>NUCLEOTIDE SEQUENCE [LARGE SCALE GENOMIC DNA]</scope>
</reference>
<sequence>MWDNTSDRDKSEIVDKFKSLSNKDFGKWFQTQSKWKFAADDRDIPIIRFITISYISIFDNVCVYISSKLQVDGNEKAKVVSNPLVIMIAISDYDEKEGHKSLKNVKESDVKHFKGLFKDELKYDFVCNSNMYLTEAKLRDYWEEAIKDNELRRNVRKYDGVIVIICGHGTDKDELVTSDGKYFPISDLKDDLDCSRMESLKDCPKIFVVDICRGATMPKACPTPMAAVKTRGTAQSKIQAQLQSEWYCVEIQSTVDYEIVFANHNNNNNNNNKPITTTTTTTWIAY</sequence>
<feature type="non-terminal residue" evidence="2">
    <location>
        <position position="286"/>
    </location>
</feature>
<gene>
    <name evidence="2" type="ORF">RFI_02356</name>
</gene>
<dbReference type="Gene3D" id="3.40.50.1460">
    <property type="match status" value="1"/>
</dbReference>
<dbReference type="EMBL" id="ASPP01002323">
    <property type="protein sequence ID" value="ETO34735.1"/>
    <property type="molecule type" value="Genomic_DNA"/>
</dbReference>
<protein>
    <recommendedName>
        <fullName evidence="1">Caspase family p20 domain-containing protein</fullName>
    </recommendedName>
</protein>
<dbReference type="InterPro" id="IPR001309">
    <property type="entry name" value="Pept_C14_p20"/>
</dbReference>
<dbReference type="InterPro" id="IPR011600">
    <property type="entry name" value="Pept_C14_caspase"/>
</dbReference>
<keyword evidence="3" id="KW-1185">Reference proteome</keyword>